<feature type="coiled-coil region" evidence="1">
    <location>
        <begin position="300"/>
        <end position="327"/>
    </location>
</feature>
<dbReference type="PANTHER" id="PTHR31935:SF1">
    <property type="entry name" value="COILED-COIL DOMAIN-CONTAINING PROTEIN 13"/>
    <property type="match status" value="1"/>
</dbReference>
<feature type="coiled-coil region" evidence="1">
    <location>
        <begin position="412"/>
        <end position="450"/>
    </location>
</feature>
<keyword evidence="1" id="KW-0175">Coiled coil</keyword>
<feature type="compositionally biased region" description="Basic residues" evidence="2">
    <location>
        <begin position="1"/>
        <end position="11"/>
    </location>
</feature>
<accession>A0ABQ6MGH1</accession>
<reference evidence="3 4" key="1">
    <citation type="journal article" date="2023" name="Commun. Biol.">
        <title>Genome analysis of Parmales, the sister group of diatoms, reveals the evolutionary specialization of diatoms from phago-mixotrophs to photoautotrophs.</title>
        <authorList>
            <person name="Ban H."/>
            <person name="Sato S."/>
            <person name="Yoshikawa S."/>
            <person name="Yamada K."/>
            <person name="Nakamura Y."/>
            <person name="Ichinomiya M."/>
            <person name="Sato N."/>
            <person name="Blanc-Mathieu R."/>
            <person name="Endo H."/>
            <person name="Kuwata A."/>
            <person name="Ogata H."/>
        </authorList>
    </citation>
    <scope>NUCLEOTIDE SEQUENCE [LARGE SCALE GENOMIC DNA]</scope>
</reference>
<keyword evidence="4" id="KW-1185">Reference proteome</keyword>
<feature type="region of interest" description="Disordered" evidence="2">
    <location>
        <begin position="541"/>
        <end position="583"/>
    </location>
</feature>
<feature type="compositionally biased region" description="Low complexity" evidence="2">
    <location>
        <begin position="12"/>
        <end position="24"/>
    </location>
</feature>
<evidence type="ECO:0000256" key="2">
    <source>
        <dbReference type="SAM" id="MobiDB-lite"/>
    </source>
</evidence>
<protein>
    <submittedName>
        <fullName evidence="3">Uncharacterized protein</fullName>
    </submittedName>
</protein>
<feature type="region of interest" description="Disordered" evidence="2">
    <location>
        <begin position="1"/>
        <end position="148"/>
    </location>
</feature>
<dbReference type="InterPro" id="IPR038929">
    <property type="entry name" value="CCDC13"/>
</dbReference>
<organism evidence="3 4">
    <name type="scientific">Tetraparma gracilis</name>
    <dbReference type="NCBI Taxonomy" id="2962635"/>
    <lineage>
        <taxon>Eukaryota</taxon>
        <taxon>Sar</taxon>
        <taxon>Stramenopiles</taxon>
        <taxon>Ochrophyta</taxon>
        <taxon>Bolidophyceae</taxon>
        <taxon>Parmales</taxon>
        <taxon>Triparmaceae</taxon>
        <taxon>Tetraparma</taxon>
    </lineage>
</organism>
<name>A0ABQ6MGH1_9STRA</name>
<proteinExistence type="predicted"/>
<gene>
    <name evidence="3" type="ORF">TeGR_g1134</name>
</gene>
<feature type="compositionally biased region" description="Polar residues" evidence="2">
    <location>
        <begin position="25"/>
        <end position="40"/>
    </location>
</feature>
<evidence type="ECO:0000256" key="1">
    <source>
        <dbReference type="SAM" id="Coils"/>
    </source>
</evidence>
<dbReference type="Proteomes" id="UP001165060">
    <property type="component" value="Unassembled WGS sequence"/>
</dbReference>
<feature type="compositionally biased region" description="Acidic residues" evidence="2">
    <location>
        <begin position="118"/>
        <end position="128"/>
    </location>
</feature>
<evidence type="ECO:0000313" key="3">
    <source>
        <dbReference type="EMBL" id="GMI25888.1"/>
    </source>
</evidence>
<evidence type="ECO:0000313" key="4">
    <source>
        <dbReference type="Proteomes" id="UP001165060"/>
    </source>
</evidence>
<dbReference type="PANTHER" id="PTHR31935">
    <property type="entry name" value="COILED-COIL DOMAIN-CONTAINING PROTEIN 13"/>
    <property type="match status" value="1"/>
</dbReference>
<sequence>MYAKTTPKKSKPSSLPRKSSLSLTGASVENSPLGTKTFNFTMHGDEDDYDGGMSPPRFSNKGSGKKKKKHSNSPGDPDFDAPASAAAEAKAEAEEQAKLVAEMLGEEMNAGDLAAEYDLSDSSEEEPEVEAKGTPDAAEGGDAKGDFSWGDQMGPMVSSLQAENADLRTEVDAKKAQLKKMGIMLNALEPIPGVDAEKLLQALDPKGDPLHKDMKDVKIITMAKKLRGLQYELNKERGMNKKAQEAILMLDGELGKKQQEIDSLATPAARAAIAKTLTQGVAGYTQEFNETAAAAPSAQNKKLQQQLEDMRHKFEIEKEKNRVMEQKLLQEVGGDQSNSERMDKIMDDGWKGRSQQIVMLKTKMKRMEANAKTGGMMDQKAAHSGQKGATAQQRVAANNLRRDVDFKAQQEINEMERERQRGIEELSKAYEEMKTNYDKVQQKLQGAKVRVGCLETDNAKMRDGMKVFVGKATTDDKLVDLLKNENQDLKRKLRAGAERARKVEHDEKTVRGEGSEIELLKNQIAQLTSQNSHQERIINQLRSDAHRLRNPARKPGQATRPARDYEGGEAKGENDARPLNTIN</sequence>
<feature type="compositionally biased region" description="Basic and acidic residues" evidence="2">
    <location>
        <begin position="561"/>
        <end position="576"/>
    </location>
</feature>
<dbReference type="EMBL" id="BRYB01004115">
    <property type="protein sequence ID" value="GMI25888.1"/>
    <property type="molecule type" value="Genomic_DNA"/>
</dbReference>
<comment type="caution">
    <text evidence="3">The sequence shown here is derived from an EMBL/GenBank/DDBJ whole genome shotgun (WGS) entry which is preliminary data.</text>
</comment>